<dbReference type="PANTHER" id="PTHR44936:SF9">
    <property type="entry name" value="SENSOR PROTEIN CREC"/>
    <property type="match status" value="1"/>
</dbReference>
<dbReference type="SUPFAM" id="SSF47384">
    <property type="entry name" value="Homodimeric domain of signal transducing histidine kinase"/>
    <property type="match status" value="1"/>
</dbReference>
<keyword evidence="8" id="KW-0902">Two-component regulatory system</keyword>
<feature type="transmembrane region" description="Helical" evidence="9">
    <location>
        <begin position="189"/>
        <end position="210"/>
    </location>
</feature>
<reference evidence="12" key="1">
    <citation type="submission" date="2019-03" db="EMBL/GenBank/DDBJ databases">
        <title>Aquabacterium pictum sp.nov., the first bacteriochlorophyll a-containing freshwater bacterium in the genus Aquabacterium of the class Betaproteobacteria.</title>
        <authorList>
            <person name="Hirose S."/>
            <person name="Tank M."/>
            <person name="Hara E."/>
            <person name="Tamaki H."/>
            <person name="Takaichi S."/>
            <person name="Haruta S."/>
            <person name="Hanada S."/>
        </authorList>
    </citation>
    <scope>NUCLEOTIDE SEQUENCE [LARGE SCALE GENOMIC DNA]</scope>
    <source>
        <strain evidence="12">W35</strain>
    </source>
</reference>
<dbReference type="Pfam" id="PF00512">
    <property type="entry name" value="HisKA"/>
    <property type="match status" value="1"/>
</dbReference>
<comment type="subcellular location">
    <subcellularLocation>
        <location evidence="2">Cell membrane</location>
        <topology evidence="2">Multi-pass membrane protein</topology>
    </subcellularLocation>
</comment>
<accession>A0A480AX66</accession>
<comment type="catalytic activity">
    <reaction evidence="1">
        <text>ATP + protein L-histidine = ADP + protein N-phospho-L-histidine.</text>
        <dbReference type="EC" id="2.7.13.3"/>
    </reaction>
</comment>
<dbReference type="EC" id="2.7.13.3" evidence="3"/>
<keyword evidence="6" id="KW-0808">Transferase</keyword>
<dbReference type="InterPro" id="IPR003594">
    <property type="entry name" value="HATPase_dom"/>
</dbReference>
<dbReference type="RefSeq" id="WP_137733121.1">
    <property type="nucleotide sequence ID" value="NZ_BJCL01000005.1"/>
</dbReference>
<evidence type="ECO:0000256" key="5">
    <source>
        <dbReference type="ARBA" id="ARBA00022553"/>
    </source>
</evidence>
<feature type="transmembrane region" description="Helical" evidence="9">
    <location>
        <begin position="119"/>
        <end position="141"/>
    </location>
</feature>
<gene>
    <name evidence="11" type="ORF">AQPW35_24690</name>
</gene>
<dbReference type="GO" id="GO:0005886">
    <property type="term" value="C:plasma membrane"/>
    <property type="evidence" value="ECO:0007669"/>
    <property type="project" value="UniProtKB-SubCell"/>
</dbReference>
<feature type="transmembrane region" description="Helical" evidence="9">
    <location>
        <begin position="65"/>
        <end position="83"/>
    </location>
</feature>
<evidence type="ECO:0000259" key="10">
    <source>
        <dbReference type="PROSITE" id="PS50109"/>
    </source>
</evidence>
<dbReference type="InterPro" id="IPR050980">
    <property type="entry name" value="2C_sensor_his_kinase"/>
</dbReference>
<keyword evidence="7" id="KW-0418">Kinase</keyword>
<keyword evidence="4" id="KW-1003">Cell membrane</keyword>
<dbReference type="SUPFAM" id="SSF55874">
    <property type="entry name" value="ATPase domain of HSP90 chaperone/DNA topoisomerase II/histidine kinase"/>
    <property type="match status" value="1"/>
</dbReference>
<dbReference type="InterPro" id="IPR005467">
    <property type="entry name" value="His_kinase_dom"/>
</dbReference>
<evidence type="ECO:0000256" key="4">
    <source>
        <dbReference type="ARBA" id="ARBA00022475"/>
    </source>
</evidence>
<name>A0A480AX66_9BURK</name>
<keyword evidence="9" id="KW-0472">Membrane</keyword>
<dbReference type="SMART" id="SM00388">
    <property type="entry name" value="HisKA"/>
    <property type="match status" value="1"/>
</dbReference>
<dbReference type="PROSITE" id="PS50109">
    <property type="entry name" value="HIS_KIN"/>
    <property type="match status" value="1"/>
</dbReference>
<dbReference type="Pfam" id="PF02518">
    <property type="entry name" value="HATPase_c"/>
    <property type="match status" value="1"/>
</dbReference>
<dbReference type="EMBL" id="BJCL01000005">
    <property type="protein sequence ID" value="GCL63388.1"/>
    <property type="molecule type" value="Genomic_DNA"/>
</dbReference>
<sequence>MPPLSPLPLIALVAGVLYGLLALTLWTLLRRRHPAQPLALWVGGALLAGLAMVLLGLAALMPPWLGAHLAFHSLLGAFALRILALRRELGRPLRVGRALAAWLGAGAVHQLAGLVATPAVVLAVSALLLAGAALVLARHAVAVGQVLGSRFGHGLAAAECLLALAVVARTAASLAGWVPPGGNGSGWDLALAASLAVVTALFGNLGYLGLVLGRSRAAERAAIEVQWAERLRRDAAEDRAASLRDLLHQRDELAAERDHLLKLLAHEIRQPLHNASGALQAARAVLDEPRRDVLPLAAERLQRAQGVLTDVRSVLDNTLAAANLLGGGDALYMPDTPLMPLIQQALADLPDAQRRLVRVHWQDLPDTAELEAGLVRLALRNLLRNAFSHGGPAVSVLIQAERQAMPPALVLSVVDDGVGPPPGWQPAPARTPLRPGAQRPAPRGLGLYIVREVMARHGGALQLQPRQPHGLVARLVFPQQAQARAA</sequence>
<keyword evidence="9" id="KW-1133">Transmembrane helix</keyword>
<dbReference type="InterPro" id="IPR036890">
    <property type="entry name" value="HATPase_C_sf"/>
</dbReference>
<evidence type="ECO:0000256" key="1">
    <source>
        <dbReference type="ARBA" id="ARBA00000085"/>
    </source>
</evidence>
<feature type="transmembrane region" description="Helical" evidence="9">
    <location>
        <begin position="38"/>
        <end position="59"/>
    </location>
</feature>
<dbReference type="InterPro" id="IPR036097">
    <property type="entry name" value="HisK_dim/P_sf"/>
</dbReference>
<feature type="domain" description="Histidine kinase" evidence="10">
    <location>
        <begin position="263"/>
        <end position="481"/>
    </location>
</feature>
<dbReference type="CDD" id="cd00082">
    <property type="entry name" value="HisKA"/>
    <property type="match status" value="1"/>
</dbReference>
<proteinExistence type="predicted"/>
<keyword evidence="12" id="KW-1185">Reference proteome</keyword>
<dbReference type="CDD" id="cd00075">
    <property type="entry name" value="HATPase"/>
    <property type="match status" value="1"/>
</dbReference>
<dbReference type="SMART" id="SM00387">
    <property type="entry name" value="HATPase_c"/>
    <property type="match status" value="1"/>
</dbReference>
<dbReference type="AlphaFoldDB" id="A0A480AX66"/>
<keyword evidence="5" id="KW-0597">Phosphoprotein</keyword>
<dbReference type="Proteomes" id="UP000301751">
    <property type="component" value="Unassembled WGS sequence"/>
</dbReference>
<dbReference type="Gene3D" id="1.10.287.130">
    <property type="match status" value="1"/>
</dbReference>
<organism evidence="11 12">
    <name type="scientific">Pseudaquabacterium pictum</name>
    <dbReference type="NCBI Taxonomy" id="2315236"/>
    <lineage>
        <taxon>Bacteria</taxon>
        <taxon>Pseudomonadati</taxon>
        <taxon>Pseudomonadota</taxon>
        <taxon>Betaproteobacteria</taxon>
        <taxon>Burkholderiales</taxon>
        <taxon>Sphaerotilaceae</taxon>
        <taxon>Pseudaquabacterium</taxon>
    </lineage>
</organism>
<evidence type="ECO:0000256" key="2">
    <source>
        <dbReference type="ARBA" id="ARBA00004651"/>
    </source>
</evidence>
<evidence type="ECO:0000256" key="7">
    <source>
        <dbReference type="ARBA" id="ARBA00022777"/>
    </source>
</evidence>
<evidence type="ECO:0000256" key="3">
    <source>
        <dbReference type="ARBA" id="ARBA00012438"/>
    </source>
</evidence>
<evidence type="ECO:0000313" key="12">
    <source>
        <dbReference type="Proteomes" id="UP000301751"/>
    </source>
</evidence>
<dbReference type="InterPro" id="IPR003661">
    <property type="entry name" value="HisK_dim/P_dom"/>
</dbReference>
<feature type="transmembrane region" description="Helical" evidence="9">
    <location>
        <begin position="95"/>
        <end position="113"/>
    </location>
</feature>
<dbReference type="Gene3D" id="3.30.565.10">
    <property type="entry name" value="Histidine kinase-like ATPase, C-terminal domain"/>
    <property type="match status" value="1"/>
</dbReference>
<evidence type="ECO:0000256" key="8">
    <source>
        <dbReference type="ARBA" id="ARBA00023012"/>
    </source>
</evidence>
<comment type="caution">
    <text evidence="11">The sequence shown here is derived from an EMBL/GenBank/DDBJ whole genome shotgun (WGS) entry which is preliminary data.</text>
</comment>
<feature type="transmembrane region" description="Helical" evidence="9">
    <location>
        <begin position="153"/>
        <end position="177"/>
    </location>
</feature>
<evidence type="ECO:0000256" key="6">
    <source>
        <dbReference type="ARBA" id="ARBA00022679"/>
    </source>
</evidence>
<keyword evidence="9" id="KW-0812">Transmembrane</keyword>
<evidence type="ECO:0000313" key="11">
    <source>
        <dbReference type="EMBL" id="GCL63388.1"/>
    </source>
</evidence>
<dbReference type="PANTHER" id="PTHR44936">
    <property type="entry name" value="SENSOR PROTEIN CREC"/>
    <property type="match status" value="1"/>
</dbReference>
<dbReference type="OrthoDB" id="9803824at2"/>
<dbReference type="GO" id="GO:0000155">
    <property type="term" value="F:phosphorelay sensor kinase activity"/>
    <property type="evidence" value="ECO:0007669"/>
    <property type="project" value="InterPro"/>
</dbReference>
<feature type="transmembrane region" description="Helical" evidence="9">
    <location>
        <begin position="6"/>
        <end position="26"/>
    </location>
</feature>
<protein>
    <recommendedName>
        <fullName evidence="3">histidine kinase</fullName>
        <ecNumber evidence="3">2.7.13.3</ecNumber>
    </recommendedName>
</protein>
<evidence type="ECO:0000256" key="9">
    <source>
        <dbReference type="SAM" id="Phobius"/>
    </source>
</evidence>